<accession>A0AA35Y7Z5</accession>
<evidence type="ECO:0000259" key="1">
    <source>
        <dbReference type="Pfam" id="PF10551"/>
    </source>
</evidence>
<dbReference type="AlphaFoldDB" id="A0AA35Y7Z5"/>
<reference evidence="2" key="1">
    <citation type="submission" date="2023-04" db="EMBL/GenBank/DDBJ databases">
        <authorList>
            <person name="Vijverberg K."/>
            <person name="Xiong W."/>
            <person name="Schranz E."/>
        </authorList>
    </citation>
    <scope>NUCLEOTIDE SEQUENCE</scope>
</reference>
<feature type="domain" description="MULE transposase" evidence="1">
    <location>
        <begin position="1"/>
        <end position="75"/>
    </location>
</feature>
<evidence type="ECO:0000313" key="3">
    <source>
        <dbReference type="Proteomes" id="UP001177003"/>
    </source>
</evidence>
<sequence length="202" mass="22483">MDATYRTNRYNMIFVPFTAINNHEKTINVGAGIISDETIESYSWLLEAFLSSQKKKPKMILTDMDPSLNSSISEDASSFYEKCIDPVIHDKEKLQELVNSLQELSVNCGKDVASKSSSNPIKEVVENIIGAQISIDVKIKVLSGIKTKGSGKRNQIKSVAEKAIAKSLKPKRICNGCKQLVNHDQRNCPINPSKVLKPFKKQ</sequence>
<proteinExistence type="predicted"/>
<dbReference type="InterPro" id="IPR018289">
    <property type="entry name" value="MULE_transposase_dom"/>
</dbReference>
<dbReference type="Proteomes" id="UP001177003">
    <property type="component" value="Chromosome 2"/>
</dbReference>
<dbReference type="EMBL" id="OX465078">
    <property type="protein sequence ID" value="CAI9270659.1"/>
    <property type="molecule type" value="Genomic_DNA"/>
</dbReference>
<dbReference type="Pfam" id="PF10551">
    <property type="entry name" value="MULE"/>
    <property type="match status" value="1"/>
</dbReference>
<evidence type="ECO:0000313" key="2">
    <source>
        <dbReference type="EMBL" id="CAI9270659.1"/>
    </source>
</evidence>
<gene>
    <name evidence="2" type="ORF">LSALG_LOCUS10963</name>
</gene>
<name>A0AA35Y7Z5_LACSI</name>
<keyword evidence="3" id="KW-1185">Reference proteome</keyword>
<dbReference type="PANTHER" id="PTHR47718">
    <property type="entry name" value="OS01G0519700 PROTEIN"/>
    <property type="match status" value="1"/>
</dbReference>
<protein>
    <recommendedName>
        <fullName evidence="1">MULE transposase domain-containing protein</fullName>
    </recommendedName>
</protein>
<organism evidence="2 3">
    <name type="scientific">Lactuca saligna</name>
    <name type="common">Willowleaf lettuce</name>
    <dbReference type="NCBI Taxonomy" id="75948"/>
    <lineage>
        <taxon>Eukaryota</taxon>
        <taxon>Viridiplantae</taxon>
        <taxon>Streptophyta</taxon>
        <taxon>Embryophyta</taxon>
        <taxon>Tracheophyta</taxon>
        <taxon>Spermatophyta</taxon>
        <taxon>Magnoliopsida</taxon>
        <taxon>eudicotyledons</taxon>
        <taxon>Gunneridae</taxon>
        <taxon>Pentapetalae</taxon>
        <taxon>asterids</taxon>
        <taxon>campanulids</taxon>
        <taxon>Asterales</taxon>
        <taxon>Asteraceae</taxon>
        <taxon>Cichorioideae</taxon>
        <taxon>Cichorieae</taxon>
        <taxon>Lactucinae</taxon>
        <taxon>Lactuca</taxon>
    </lineage>
</organism>
<dbReference type="PANTHER" id="PTHR47718:SF12">
    <property type="entry name" value="PROTEIN FAR1-RELATED SEQUENCE"/>
    <property type="match status" value="1"/>
</dbReference>